<protein>
    <recommendedName>
        <fullName evidence="5 6">tRNA dimethylallyltransferase</fullName>
        <ecNumber evidence="5 6">2.5.1.75</ecNumber>
    </recommendedName>
</protein>
<keyword evidence="2 5" id="KW-0808">Transferase</keyword>
<organism evidence="9 10">
    <name type="scientific">Orbilia blumenaviensis</name>
    <dbReference type="NCBI Taxonomy" id="1796055"/>
    <lineage>
        <taxon>Eukaryota</taxon>
        <taxon>Fungi</taxon>
        <taxon>Dikarya</taxon>
        <taxon>Ascomycota</taxon>
        <taxon>Pezizomycotina</taxon>
        <taxon>Orbiliomycetes</taxon>
        <taxon>Orbiliales</taxon>
        <taxon>Orbiliaceae</taxon>
        <taxon>Orbilia</taxon>
    </lineage>
</organism>
<evidence type="ECO:0000256" key="3">
    <source>
        <dbReference type="ARBA" id="ARBA00022741"/>
    </source>
</evidence>
<gene>
    <name evidence="9" type="ORF">TWF730_008524</name>
</gene>
<evidence type="ECO:0000313" key="10">
    <source>
        <dbReference type="Proteomes" id="UP001373714"/>
    </source>
</evidence>
<dbReference type="AlphaFoldDB" id="A0AAV9V979"/>
<dbReference type="SUPFAM" id="SSF57667">
    <property type="entry name" value="beta-beta-alpha zinc fingers"/>
    <property type="match status" value="1"/>
</dbReference>
<sequence length="478" mass="54880">MQQALRPLITVIGATGTGKSKLAVDLALALNGEIINSDAMQMYRGLDVITNKHPLEERMGIPHHLMDFLNPEEAWRIGQWLSVALSTIEDIRKRGKVPIVVGGTHYYVQSLLFQERLQEFEEKLESGEYIGHRESMIAKFPVLNGPTSEILEELRRRDPVMANRWHPNDRRKILRSLEICLTTNRKASDLYAEEQERNADKSTARFSNLLFWVHANDDVWSGRLKGRVDKMIEQGLFAEIDGLHKVYKGNKEIDTTSGVWQSIGWKEFLPYLTARDELEAWPENDPENKKEFETEVERLKKENVEKMNTATRAYGKAQLRWIRIKLLNRLITDKSSLPEGGMYLLDTSDLAKWDEIVRDPAVKIAQDFLNPDIPNESLPKPTEIATLPSDLLRPYKEDLSMNRSLWVNKTCEHCHLTAVTQKLWENHINGRAHKRLVGRKLKKEQIQLVKVLKVASLGSSTPPEDRELDTSLFDESSA</sequence>
<evidence type="ECO:0000256" key="1">
    <source>
        <dbReference type="ARBA" id="ARBA00005842"/>
    </source>
</evidence>
<dbReference type="GO" id="GO:0052381">
    <property type="term" value="F:tRNA dimethylallyltransferase activity"/>
    <property type="evidence" value="ECO:0007669"/>
    <property type="project" value="UniProtKB-UniRule"/>
</dbReference>
<keyword evidence="4 5" id="KW-0067">ATP-binding</keyword>
<dbReference type="Gene3D" id="3.30.160.60">
    <property type="entry name" value="Classic Zinc Finger"/>
    <property type="match status" value="1"/>
</dbReference>
<evidence type="ECO:0000256" key="2">
    <source>
        <dbReference type="ARBA" id="ARBA00022679"/>
    </source>
</evidence>
<dbReference type="InterPro" id="IPR039657">
    <property type="entry name" value="Dimethylallyltransferase"/>
</dbReference>
<dbReference type="InterPro" id="IPR027417">
    <property type="entry name" value="P-loop_NTPase"/>
</dbReference>
<dbReference type="GO" id="GO:0005739">
    <property type="term" value="C:mitochondrion"/>
    <property type="evidence" value="ECO:0007669"/>
    <property type="project" value="TreeGrafter"/>
</dbReference>
<dbReference type="GO" id="GO:0005524">
    <property type="term" value="F:ATP binding"/>
    <property type="evidence" value="ECO:0007669"/>
    <property type="project" value="UniProtKB-UniRule"/>
</dbReference>
<proteinExistence type="inferred from homology"/>
<dbReference type="Gene3D" id="3.40.50.300">
    <property type="entry name" value="P-loop containing nucleotide triphosphate hydrolases"/>
    <property type="match status" value="1"/>
</dbReference>
<comment type="catalytic activity">
    <reaction evidence="5 6">
        <text>adenosine(37) in tRNA + dimethylallyl diphosphate = N(6)-dimethylallyladenosine(37) in tRNA + diphosphate</text>
        <dbReference type="Rhea" id="RHEA:26482"/>
        <dbReference type="Rhea" id="RHEA-COMP:10162"/>
        <dbReference type="Rhea" id="RHEA-COMP:10375"/>
        <dbReference type="ChEBI" id="CHEBI:33019"/>
        <dbReference type="ChEBI" id="CHEBI:57623"/>
        <dbReference type="ChEBI" id="CHEBI:74411"/>
        <dbReference type="ChEBI" id="CHEBI:74415"/>
        <dbReference type="EC" id="2.5.1.75"/>
    </reaction>
</comment>
<keyword evidence="5" id="KW-0963">Cytoplasm</keyword>
<comment type="function">
    <text evidence="5">Catalyzes the transfer of a dimethylallyl group onto the adenine at position 37.</text>
</comment>
<dbReference type="EMBL" id="JAVHNS010000005">
    <property type="protein sequence ID" value="KAK6354106.1"/>
    <property type="molecule type" value="Genomic_DNA"/>
</dbReference>
<dbReference type="HAMAP" id="MF_00185">
    <property type="entry name" value="IPP_trans"/>
    <property type="match status" value="1"/>
</dbReference>
<dbReference type="InterPro" id="IPR018022">
    <property type="entry name" value="IPT"/>
</dbReference>
<dbReference type="Gene3D" id="1.10.20.140">
    <property type="match status" value="1"/>
</dbReference>
<evidence type="ECO:0000256" key="4">
    <source>
        <dbReference type="ARBA" id="ARBA00022840"/>
    </source>
</evidence>
<reference evidence="9 10" key="1">
    <citation type="submission" date="2019-10" db="EMBL/GenBank/DDBJ databases">
        <authorList>
            <person name="Palmer J.M."/>
        </authorList>
    </citation>
    <scope>NUCLEOTIDE SEQUENCE [LARGE SCALE GENOMIC DNA]</scope>
    <source>
        <strain evidence="9 10">TWF730</strain>
    </source>
</reference>
<keyword evidence="10" id="KW-1185">Reference proteome</keyword>
<dbReference type="SUPFAM" id="SSF52540">
    <property type="entry name" value="P-loop containing nucleoside triphosphate hydrolases"/>
    <property type="match status" value="1"/>
</dbReference>
<dbReference type="Proteomes" id="UP001373714">
    <property type="component" value="Unassembled WGS sequence"/>
</dbReference>
<comment type="similarity">
    <text evidence="1 5 7">Belongs to the IPP transferase family.</text>
</comment>
<keyword evidence="5 6" id="KW-0819">tRNA processing</keyword>
<evidence type="ECO:0000256" key="5">
    <source>
        <dbReference type="PIRNR" id="PIRNR039110"/>
    </source>
</evidence>
<dbReference type="InterPro" id="IPR030666">
    <property type="entry name" value="IPP_transferase_euk"/>
</dbReference>
<evidence type="ECO:0000256" key="6">
    <source>
        <dbReference type="RuleBase" id="RU003783"/>
    </source>
</evidence>
<accession>A0AAV9V979</accession>
<keyword evidence="3 5" id="KW-0547">Nucleotide-binding</keyword>
<comment type="caution">
    <text evidence="9">The sequence shown here is derived from an EMBL/GenBank/DDBJ whole genome shotgun (WGS) entry which is preliminary data.</text>
</comment>
<dbReference type="PANTHER" id="PTHR11088:SF89">
    <property type="entry name" value="TRNA DIMETHYLALLYLTRANSFERASE"/>
    <property type="match status" value="1"/>
</dbReference>
<feature type="region of interest" description="Disordered" evidence="8">
    <location>
        <begin position="458"/>
        <end position="478"/>
    </location>
</feature>
<evidence type="ECO:0000256" key="8">
    <source>
        <dbReference type="SAM" id="MobiDB-lite"/>
    </source>
</evidence>
<dbReference type="NCBIfam" id="TIGR00174">
    <property type="entry name" value="miaA"/>
    <property type="match status" value="1"/>
</dbReference>
<name>A0AAV9V979_9PEZI</name>
<evidence type="ECO:0000256" key="7">
    <source>
        <dbReference type="RuleBase" id="RU003785"/>
    </source>
</evidence>
<evidence type="ECO:0000313" key="9">
    <source>
        <dbReference type="EMBL" id="KAK6354106.1"/>
    </source>
</evidence>
<dbReference type="Pfam" id="PF01715">
    <property type="entry name" value="IPPT"/>
    <property type="match status" value="1"/>
</dbReference>
<dbReference type="InterPro" id="IPR036236">
    <property type="entry name" value="Znf_C2H2_sf"/>
</dbReference>
<dbReference type="PIRSF" id="PIRSF039110">
    <property type="entry name" value="IPP_transferase"/>
    <property type="match status" value="1"/>
</dbReference>
<dbReference type="EC" id="2.5.1.75" evidence="5 6"/>
<dbReference type="GO" id="GO:0006400">
    <property type="term" value="P:tRNA modification"/>
    <property type="evidence" value="ECO:0007669"/>
    <property type="project" value="TreeGrafter"/>
</dbReference>
<dbReference type="PANTHER" id="PTHR11088">
    <property type="entry name" value="TRNA DIMETHYLALLYLTRANSFERASE"/>
    <property type="match status" value="1"/>
</dbReference>